<sequence>MIGQEPLETWYFSGHSTVYGSIPSRIGADAVLDAAAAFTVDSHDAFMTGCDVHEKAAHTSGIQAMQSLRTALARSGEQSDTVLISTMCLKTSEYNRGIYNYNFQYHALATVRILKSRWKAGHWGELEQQLIWTCLVEEVLEAIHTGTPSEMDDPDRVEVSWLSSTQNPGDLASAFDVLAEQLVRIPRLACVLRQVSSERAGVIAALKAAALAQDVYSRVCDQTILLEHIVSEPERCHAKQTPLSSYINYPSVQAFTLAITHALCQMLICGIILA</sequence>
<dbReference type="PANTHER" id="PTHR38111:SF2">
    <property type="entry name" value="FINGER DOMAIN PROTEIN, PUTATIVE (AFU_ORTHOLOGUE AFUA_1G01560)-RELATED"/>
    <property type="match status" value="1"/>
</dbReference>
<evidence type="ECO:0000313" key="2">
    <source>
        <dbReference type="Proteomes" id="UP001271007"/>
    </source>
</evidence>
<reference evidence="1" key="1">
    <citation type="submission" date="2023-04" db="EMBL/GenBank/DDBJ databases">
        <title>Black Yeasts Isolated from many extreme environments.</title>
        <authorList>
            <person name="Coleine C."/>
            <person name="Stajich J.E."/>
            <person name="Selbmann L."/>
        </authorList>
    </citation>
    <scope>NUCLEOTIDE SEQUENCE</scope>
    <source>
        <strain evidence="1">CCFEE 5312</strain>
    </source>
</reference>
<dbReference type="AlphaFoldDB" id="A0AAJ0G9L3"/>
<dbReference type="EMBL" id="JAWDJX010000015">
    <property type="protein sequence ID" value="KAK3053515.1"/>
    <property type="molecule type" value="Genomic_DNA"/>
</dbReference>
<organism evidence="1 2">
    <name type="scientific">Extremus antarcticus</name>
    <dbReference type="NCBI Taxonomy" id="702011"/>
    <lineage>
        <taxon>Eukaryota</taxon>
        <taxon>Fungi</taxon>
        <taxon>Dikarya</taxon>
        <taxon>Ascomycota</taxon>
        <taxon>Pezizomycotina</taxon>
        <taxon>Dothideomycetes</taxon>
        <taxon>Dothideomycetidae</taxon>
        <taxon>Mycosphaerellales</taxon>
        <taxon>Extremaceae</taxon>
        <taxon>Extremus</taxon>
    </lineage>
</organism>
<protein>
    <submittedName>
        <fullName evidence="1">Uncharacterized protein</fullName>
    </submittedName>
</protein>
<name>A0AAJ0G9L3_9PEZI</name>
<accession>A0AAJ0G9L3</accession>
<keyword evidence="2" id="KW-1185">Reference proteome</keyword>
<evidence type="ECO:0000313" key="1">
    <source>
        <dbReference type="EMBL" id="KAK3053515.1"/>
    </source>
</evidence>
<dbReference type="InterPro" id="IPR053178">
    <property type="entry name" value="Osmoadaptation_assoc"/>
</dbReference>
<dbReference type="Proteomes" id="UP001271007">
    <property type="component" value="Unassembled WGS sequence"/>
</dbReference>
<proteinExistence type="predicted"/>
<dbReference type="PANTHER" id="PTHR38111">
    <property type="entry name" value="ZN(2)-C6 FUNGAL-TYPE DOMAIN-CONTAINING PROTEIN-RELATED"/>
    <property type="match status" value="1"/>
</dbReference>
<comment type="caution">
    <text evidence="1">The sequence shown here is derived from an EMBL/GenBank/DDBJ whole genome shotgun (WGS) entry which is preliminary data.</text>
</comment>
<gene>
    <name evidence="1" type="ORF">LTR09_005259</name>
</gene>